<organism evidence="2 3">
    <name type="scientific">Polarella glacialis</name>
    <name type="common">Dinoflagellate</name>
    <dbReference type="NCBI Taxonomy" id="89957"/>
    <lineage>
        <taxon>Eukaryota</taxon>
        <taxon>Sar</taxon>
        <taxon>Alveolata</taxon>
        <taxon>Dinophyceae</taxon>
        <taxon>Suessiales</taxon>
        <taxon>Suessiaceae</taxon>
        <taxon>Polarella</taxon>
    </lineage>
</organism>
<evidence type="ECO:0000259" key="1">
    <source>
        <dbReference type="PROSITE" id="PS51352"/>
    </source>
</evidence>
<dbReference type="InterPro" id="IPR050620">
    <property type="entry name" value="Thioredoxin_H-type-like"/>
</dbReference>
<keyword evidence="3" id="KW-1185">Reference proteome</keyword>
<feature type="non-terminal residue" evidence="2">
    <location>
        <position position="1"/>
    </location>
</feature>
<feature type="domain" description="Thioredoxin" evidence="1">
    <location>
        <begin position="4"/>
        <end position="145"/>
    </location>
</feature>
<evidence type="ECO:0000313" key="3">
    <source>
        <dbReference type="Proteomes" id="UP000654075"/>
    </source>
</evidence>
<gene>
    <name evidence="2" type="ORF">PGLA1383_LOCUS21234</name>
</gene>
<sequence>ADCFAAQSSAPRAGLPRAEGSRRGASALRGLAGDGLVVAFDTREDFEANLDGPVTVAMFSSPMCGPCLLVEPKITEMALDLAASGVKIIKLSLTPGKNAQSLKPLFSELEVRELPTFVVYKDGEIKGRVTGTSHVELRELITGLI</sequence>
<name>A0A813EYW3_POLGL</name>
<dbReference type="InterPro" id="IPR013766">
    <property type="entry name" value="Thioredoxin_domain"/>
</dbReference>
<dbReference type="OrthoDB" id="2121326at2759"/>
<protein>
    <recommendedName>
        <fullName evidence="1">Thioredoxin domain-containing protein</fullName>
    </recommendedName>
</protein>
<dbReference type="PROSITE" id="PS51352">
    <property type="entry name" value="THIOREDOXIN_2"/>
    <property type="match status" value="1"/>
</dbReference>
<dbReference type="Pfam" id="PF00085">
    <property type="entry name" value="Thioredoxin"/>
    <property type="match status" value="1"/>
</dbReference>
<reference evidence="2" key="1">
    <citation type="submission" date="2021-02" db="EMBL/GenBank/DDBJ databases">
        <authorList>
            <person name="Dougan E. K."/>
            <person name="Rhodes N."/>
            <person name="Thang M."/>
            <person name="Chan C."/>
        </authorList>
    </citation>
    <scope>NUCLEOTIDE SEQUENCE</scope>
</reference>
<dbReference type="Gene3D" id="3.40.30.10">
    <property type="entry name" value="Glutaredoxin"/>
    <property type="match status" value="1"/>
</dbReference>
<dbReference type="PANTHER" id="PTHR10438">
    <property type="entry name" value="THIOREDOXIN"/>
    <property type="match status" value="1"/>
</dbReference>
<proteinExistence type="predicted"/>
<dbReference type="CDD" id="cd02947">
    <property type="entry name" value="TRX_family"/>
    <property type="match status" value="1"/>
</dbReference>
<dbReference type="AlphaFoldDB" id="A0A813EYW3"/>
<dbReference type="SUPFAM" id="SSF52833">
    <property type="entry name" value="Thioredoxin-like"/>
    <property type="match status" value="1"/>
</dbReference>
<dbReference type="InterPro" id="IPR036249">
    <property type="entry name" value="Thioredoxin-like_sf"/>
</dbReference>
<dbReference type="EMBL" id="CAJNNV010014921">
    <property type="protein sequence ID" value="CAE8603008.1"/>
    <property type="molecule type" value="Genomic_DNA"/>
</dbReference>
<dbReference type="PANTHER" id="PTHR10438:SF468">
    <property type="entry name" value="THIOREDOXIN-1-RELATED"/>
    <property type="match status" value="1"/>
</dbReference>
<comment type="caution">
    <text evidence="2">The sequence shown here is derived from an EMBL/GenBank/DDBJ whole genome shotgun (WGS) entry which is preliminary data.</text>
</comment>
<evidence type="ECO:0000313" key="2">
    <source>
        <dbReference type="EMBL" id="CAE8603008.1"/>
    </source>
</evidence>
<dbReference type="Proteomes" id="UP000654075">
    <property type="component" value="Unassembled WGS sequence"/>
</dbReference>
<accession>A0A813EYW3</accession>